<reference evidence="3 4" key="1">
    <citation type="journal article" date="2019" name="Emerg. Microbes Infect.">
        <title>Comprehensive subspecies identification of 175 nontuberculous mycobacteria species based on 7547 genomic profiles.</title>
        <authorList>
            <person name="Matsumoto Y."/>
            <person name="Kinjo T."/>
            <person name="Motooka D."/>
            <person name="Nabeya D."/>
            <person name="Jung N."/>
            <person name="Uechi K."/>
            <person name="Horii T."/>
            <person name="Iida T."/>
            <person name="Fujita J."/>
            <person name="Nakamura S."/>
        </authorList>
    </citation>
    <scope>NUCLEOTIDE SEQUENCE [LARGE SCALE GENOMIC DNA]</scope>
    <source>
        <strain evidence="3 4">JCM 12688</strain>
    </source>
</reference>
<name>A0A7I7WTK9_MYCGU</name>
<feature type="transmembrane region" description="Helical" evidence="2">
    <location>
        <begin position="76"/>
        <end position="94"/>
    </location>
</feature>
<feature type="transmembrane region" description="Helical" evidence="2">
    <location>
        <begin position="6"/>
        <end position="27"/>
    </location>
</feature>
<protein>
    <submittedName>
        <fullName evidence="3">Uncharacterized protein</fullName>
    </submittedName>
</protein>
<keyword evidence="2" id="KW-0812">Transmembrane</keyword>
<evidence type="ECO:0000256" key="1">
    <source>
        <dbReference type="SAM" id="MobiDB-lite"/>
    </source>
</evidence>
<feature type="compositionally biased region" description="Low complexity" evidence="1">
    <location>
        <begin position="115"/>
        <end position="136"/>
    </location>
</feature>
<gene>
    <name evidence="3" type="ORF">MGAD_51990</name>
</gene>
<sequence>MLPVSASFGVFWGIGVIVCRVAGAGQFRVSFGVNLALKGREFVFMDFVKAGLIVAVVAVVATLLGAHFMPNNSKGAVPWILGTCVAGLIAYFVIPSSSAPTNTGGDGVTGPGGPTPSVTSTTNTNTTTIPSITTTTPSATPIATQVDKIDVYLEALQGRKVGPSAFAFDRNLDFGLGYGWTGTADGVEVDGESCQIRMEVTGPQTFPAQRSAKCSEEVHSGFSGALNSERITEAGDYTVTITDELTGTVGTATFTLIGG</sequence>
<feature type="region of interest" description="Disordered" evidence="1">
    <location>
        <begin position="103"/>
        <end position="136"/>
    </location>
</feature>
<proteinExistence type="predicted"/>
<keyword evidence="2" id="KW-1133">Transmembrane helix</keyword>
<evidence type="ECO:0000256" key="2">
    <source>
        <dbReference type="SAM" id="Phobius"/>
    </source>
</evidence>
<keyword evidence="2" id="KW-0472">Membrane</keyword>
<dbReference type="Proteomes" id="UP000466187">
    <property type="component" value="Chromosome"/>
</dbReference>
<evidence type="ECO:0000313" key="4">
    <source>
        <dbReference type="Proteomes" id="UP000466187"/>
    </source>
</evidence>
<feature type="transmembrane region" description="Helical" evidence="2">
    <location>
        <begin position="47"/>
        <end position="70"/>
    </location>
</feature>
<organism evidence="3 4">
    <name type="scientific">Mycolicibacterium gadium</name>
    <name type="common">Mycobacterium gadium</name>
    <dbReference type="NCBI Taxonomy" id="1794"/>
    <lineage>
        <taxon>Bacteria</taxon>
        <taxon>Bacillati</taxon>
        <taxon>Actinomycetota</taxon>
        <taxon>Actinomycetes</taxon>
        <taxon>Mycobacteriales</taxon>
        <taxon>Mycobacteriaceae</taxon>
        <taxon>Mycolicibacterium</taxon>
    </lineage>
</organism>
<dbReference type="EMBL" id="AP022608">
    <property type="protein sequence ID" value="BBZ20864.1"/>
    <property type="molecule type" value="Genomic_DNA"/>
</dbReference>
<dbReference type="AlphaFoldDB" id="A0A7I7WTK9"/>
<dbReference type="KEGG" id="mgad:MGAD_51990"/>
<evidence type="ECO:0000313" key="3">
    <source>
        <dbReference type="EMBL" id="BBZ20864.1"/>
    </source>
</evidence>
<accession>A0A7I7WTK9</accession>